<dbReference type="InterPro" id="IPR058648">
    <property type="entry name" value="HH_CzcB-like"/>
</dbReference>
<dbReference type="Pfam" id="PF25893">
    <property type="entry name" value="HH_CzcB"/>
    <property type="match status" value="1"/>
</dbReference>
<dbReference type="PANTHER" id="PTHR30097:SF4">
    <property type="entry name" value="SLR6042 PROTEIN"/>
    <property type="match status" value="1"/>
</dbReference>
<dbReference type="Gene3D" id="2.40.420.20">
    <property type="match status" value="1"/>
</dbReference>
<dbReference type="AlphaFoldDB" id="A0A2A7SEX3"/>
<dbReference type="EMBL" id="PDDY01000001">
    <property type="protein sequence ID" value="PEH42111.1"/>
    <property type="molecule type" value="Genomic_DNA"/>
</dbReference>
<dbReference type="Gene3D" id="2.40.50.100">
    <property type="match status" value="1"/>
</dbReference>
<dbReference type="Pfam" id="PF25975">
    <property type="entry name" value="CzcB_C"/>
    <property type="match status" value="1"/>
</dbReference>
<feature type="coiled-coil region" evidence="3">
    <location>
        <begin position="256"/>
        <end position="290"/>
    </location>
</feature>
<protein>
    <submittedName>
        <fullName evidence="10">Efflux RND transporter periplasmic adaptor subunit</fullName>
    </submittedName>
</protein>
<keyword evidence="2" id="KW-0813">Transport</keyword>
<dbReference type="InterPro" id="IPR058647">
    <property type="entry name" value="BSH_CzcB-like"/>
</dbReference>
<evidence type="ECO:0000259" key="9">
    <source>
        <dbReference type="Pfam" id="PF25975"/>
    </source>
</evidence>
<evidence type="ECO:0000313" key="10">
    <source>
        <dbReference type="EMBL" id="PEH42111.1"/>
    </source>
</evidence>
<dbReference type="InterPro" id="IPR058649">
    <property type="entry name" value="CzcB_C"/>
</dbReference>
<feature type="domain" description="CzcB-like alpha-helical hairpin" evidence="5">
    <location>
        <begin position="227"/>
        <end position="286"/>
    </location>
</feature>
<evidence type="ECO:0000259" key="5">
    <source>
        <dbReference type="Pfam" id="PF25893"/>
    </source>
</evidence>
<dbReference type="InterPro" id="IPR006143">
    <property type="entry name" value="RND_pump_MFP"/>
</dbReference>
<feature type="domain" description="CzcB-like barrel-sandwich hybrid" evidence="8">
    <location>
        <begin position="188"/>
        <end position="330"/>
    </location>
</feature>
<dbReference type="FunFam" id="2.40.30.170:FF:000010">
    <property type="entry name" value="Efflux RND transporter periplasmic adaptor subunit"/>
    <property type="match status" value="1"/>
</dbReference>
<dbReference type="SUPFAM" id="SSF111369">
    <property type="entry name" value="HlyD-like secretion proteins"/>
    <property type="match status" value="1"/>
</dbReference>
<feature type="signal peptide" evidence="4">
    <location>
        <begin position="1"/>
        <end position="27"/>
    </location>
</feature>
<dbReference type="InterPro" id="IPR051909">
    <property type="entry name" value="MFP_Cation_Efflux"/>
</dbReference>
<dbReference type="GO" id="GO:0016020">
    <property type="term" value="C:membrane"/>
    <property type="evidence" value="ECO:0007669"/>
    <property type="project" value="InterPro"/>
</dbReference>
<evidence type="ECO:0000256" key="3">
    <source>
        <dbReference type="SAM" id="Coils"/>
    </source>
</evidence>
<dbReference type="Proteomes" id="UP000220629">
    <property type="component" value="Unassembled WGS sequence"/>
</dbReference>
<name>A0A2A7SEX3_BURGA</name>
<accession>A0A2A7SEX3</accession>
<dbReference type="Pfam" id="PF25954">
    <property type="entry name" value="Beta-barrel_RND_2"/>
    <property type="match status" value="1"/>
</dbReference>
<evidence type="ECO:0000256" key="4">
    <source>
        <dbReference type="SAM" id="SignalP"/>
    </source>
</evidence>
<dbReference type="Pfam" id="PF25973">
    <property type="entry name" value="BSH_CzcB"/>
    <property type="match status" value="1"/>
</dbReference>
<dbReference type="RefSeq" id="WP_096750762.1">
    <property type="nucleotide sequence ID" value="NZ_CADEPO010000009.1"/>
</dbReference>
<dbReference type="NCBIfam" id="TIGR01730">
    <property type="entry name" value="RND_mfp"/>
    <property type="match status" value="1"/>
</dbReference>
<sequence length="486" mass="51583">MPSQPKRVALAIALACGLAVAAALAFAALRTTASTPADAATSAPAAVRGGTVLTDGAYALEIVQGERDGQATLAFYPSLRGKPVKPAGNTLTATIERYDGTRGPLALLPGADGYRSAAAIPKPHVFEVKLDWQAEGATRTFDYRQNQHAVPLNDQQLAEARIGVDPAGPAAIADSFQLPGEIRFNADRTAQVVPRVAGVVEKVAVSLGQQVKRGELLAVLASPELSDRRSELLTAQRRLVGARQVYERERRLWQERISAQQDYQAAQVQLREAEIAVQNARQKLSAIDASAGGTLNRYELRAPFDGSIVEKRVTPGEAVAADTSIFVLSDLSSVWAEMAVPAQRLKEVYVGKQASVSATAFDSQARGQVAYVGALLGAQTRTAPARIVLPNPGGTWRPGMFVNVTVDTSAHTVPLAVRTDALQTVDGAPAVFVASKWGFVAQPLKTGIRDARFTEVLDGLKPGQRYAASNSFVLKSQLENSAADSD</sequence>
<feature type="domain" description="CzcB-like C-terminal circularly permuted SH3-like" evidence="9">
    <location>
        <begin position="415"/>
        <end position="475"/>
    </location>
</feature>
<dbReference type="Gene3D" id="2.40.30.170">
    <property type="match status" value="1"/>
</dbReference>
<dbReference type="GO" id="GO:0022857">
    <property type="term" value="F:transmembrane transporter activity"/>
    <property type="evidence" value="ECO:0007669"/>
    <property type="project" value="InterPro"/>
</dbReference>
<comment type="caution">
    <text evidence="10">The sequence shown here is derived from an EMBL/GenBank/DDBJ whole genome shotgun (WGS) entry which is preliminary data.</text>
</comment>
<dbReference type="Pfam" id="PF25971">
    <property type="entry name" value="CzcB_N"/>
    <property type="match status" value="1"/>
</dbReference>
<dbReference type="InterPro" id="IPR058792">
    <property type="entry name" value="Beta-barrel_RND_2"/>
</dbReference>
<dbReference type="GO" id="GO:0015679">
    <property type="term" value="P:plasma membrane copper ion transport"/>
    <property type="evidence" value="ECO:0007669"/>
    <property type="project" value="TreeGrafter"/>
</dbReference>
<keyword evidence="3" id="KW-0175">Coiled coil</keyword>
<gene>
    <name evidence="10" type="ORF">CRM94_08130</name>
</gene>
<evidence type="ECO:0000256" key="1">
    <source>
        <dbReference type="ARBA" id="ARBA00009477"/>
    </source>
</evidence>
<dbReference type="GO" id="GO:0060003">
    <property type="term" value="P:copper ion export"/>
    <property type="evidence" value="ECO:0007669"/>
    <property type="project" value="TreeGrafter"/>
</dbReference>
<proteinExistence type="inferred from homology"/>
<keyword evidence="4" id="KW-0732">Signal</keyword>
<evidence type="ECO:0000256" key="2">
    <source>
        <dbReference type="ARBA" id="ARBA00022448"/>
    </source>
</evidence>
<evidence type="ECO:0000259" key="8">
    <source>
        <dbReference type="Pfam" id="PF25973"/>
    </source>
</evidence>
<dbReference type="GO" id="GO:0030288">
    <property type="term" value="C:outer membrane-bounded periplasmic space"/>
    <property type="evidence" value="ECO:0007669"/>
    <property type="project" value="TreeGrafter"/>
</dbReference>
<feature type="domain" description="CusB-like beta-barrel" evidence="6">
    <location>
        <begin position="333"/>
        <end position="408"/>
    </location>
</feature>
<feature type="domain" description="CzcB N-terminal" evidence="7">
    <location>
        <begin position="50"/>
        <end position="141"/>
    </location>
</feature>
<evidence type="ECO:0000259" key="7">
    <source>
        <dbReference type="Pfam" id="PF25971"/>
    </source>
</evidence>
<organism evidence="10 11">
    <name type="scientific">Burkholderia gladioli</name>
    <name type="common">Pseudomonas marginata</name>
    <name type="synonym">Phytomonas marginata</name>
    <dbReference type="NCBI Taxonomy" id="28095"/>
    <lineage>
        <taxon>Bacteria</taxon>
        <taxon>Pseudomonadati</taxon>
        <taxon>Pseudomonadota</taxon>
        <taxon>Betaproteobacteria</taxon>
        <taxon>Burkholderiales</taxon>
        <taxon>Burkholderiaceae</taxon>
        <taxon>Burkholderia</taxon>
    </lineage>
</organism>
<comment type="similarity">
    <text evidence="1">Belongs to the membrane fusion protein (MFP) (TC 8.A.1) family.</text>
</comment>
<dbReference type="PANTHER" id="PTHR30097">
    <property type="entry name" value="CATION EFFLUX SYSTEM PROTEIN CUSB"/>
    <property type="match status" value="1"/>
</dbReference>
<feature type="chain" id="PRO_5012902222" evidence="4">
    <location>
        <begin position="28"/>
        <end position="486"/>
    </location>
</feature>
<dbReference type="GO" id="GO:0046914">
    <property type="term" value="F:transition metal ion binding"/>
    <property type="evidence" value="ECO:0007669"/>
    <property type="project" value="TreeGrafter"/>
</dbReference>
<dbReference type="InterPro" id="IPR058646">
    <property type="entry name" value="CzcB_N"/>
</dbReference>
<reference evidence="11" key="1">
    <citation type="submission" date="2017-09" db="EMBL/GenBank/DDBJ databases">
        <title>FDA dAtabase for Regulatory Grade micrObial Sequences (FDA-ARGOS): Supporting development and validation of Infectious Disease Dx tests.</title>
        <authorList>
            <person name="Minogue T."/>
            <person name="Wolcott M."/>
            <person name="Wasieloski L."/>
            <person name="Aguilar W."/>
            <person name="Moore D."/>
            <person name="Tallon L."/>
            <person name="Sadzewicz L."/>
            <person name="Ott S."/>
            <person name="Zhao X."/>
            <person name="Nagaraj S."/>
            <person name="Vavikolanu K."/>
            <person name="Aluvathingal J."/>
            <person name="Nadendla S."/>
            <person name="Sichtig H."/>
        </authorList>
    </citation>
    <scope>NUCLEOTIDE SEQUENCE [LARGE SCALE GENOMIC DNA]</scope>
    <source>
        <strain evidence="11">FDAARGOS_390</strain>
    </source>
</reference>
<evidence type="ECO:0000313" key="11">
    <source>
        <dbReference type="Proteomes" id="UP000220629"/>
    </source>
</evidence>
<evidence type="ECO:0000259" key="6">
    <source>
        <dbReference type="Pfam" id="PF25954"/>
    </source>
</evidence>